<dbReference type="InterPro" id="IPR001192">
    <property type="entry name" value="PI-PLC_fam"/>
</dbReference>
<dbReference type="InterPro" id="IPR000909">
    <property type="entry name" value="PLipase_C_PInositol-sp_X_dom"/>
</dbReference>
<evidence type="ECO:0000256" key="4">
    <source>
        <dbReference type="ARBA" id="ARBA00023098"/>
    </source>
</evidence>
<feature type="compositionally biased region" description="Low complexity" evidence="7">
    <location>
        <begin position="895"/>
        <end position="924"/>
    </location>
</feature>
<dbReference type="SUPFAM" id="SSF49562">
    <property type="entry name" value="C2 domain (Calcium/lipid-binding domain, CaLB)"/>
    <property type="match status" value="1"/>
</dbReference>
<dbReference type="CDD" id="cd08598">
    <property type="entry name" value="PI-PLC1c_yeast"/>
    <property type="match status" value="1"/>
</dbReference>
<dbReference type="InterPro" id="IPR011993">
    <property type="entry name" value="PH-like_dom_sf"/>
</dbReference>
<keyword evidence="3 6" id="KW-0442">Lipid degradation</keyword>
<dbReference type="InterPro" id="IPR001711">
    <property type="entry name" value="PLipase_C_Pinositol-sp_Y"/>
</dbReference>
<dbReference type="Gene3D" id="3.20.20.190">
    <property type="entry name" value="Phosphatidylinositol (PI) phosphodiesterase"/>
    <property type="match status" value="1"/>
</dbReference>
<dbReference type="SMART" id="SM00149">
    <property type="entry name" value="PLCYc"/>
    <property type="match status" value="1"/>
</dbReference>
<dbReference type="EC" id="3.1.4.11" evidence="1 6"/>
<name>A0AAF0EQZ7_9BASI</name>
<dbReference type="SMART" id="SM00148">
    <property type="entry name" value="PLCXc"/>
    <property type="match status" value="1"/>
</dbReference>
<feature type="compositionally biased region" description="Basic and acidic residues" evidence="7">
    <location>
        <begin position="62"/>
        <end position="71"/>
    </location>
</feature>
<gene>
    <name evidence="9" type="ORF">MCUN1_000268</name>
</gene>
<dbReference type="SMART" id="SM00239">
    <property type="entry name" value="C2"/>
    <property type="match status" value="1"/>
</dbReference>
<keyword evidence="4 6" id="KW-0443">Lipid metabolism</keyword>
<dbReference type="GO" id="GO:0016042">
    <property type="term" value="P:lipid catabolic process"/>
    <property type="evidence" value="ECO:0007669"/>
    <property type="project" value="UniProtKB-KW"/>
</dbReference>
<dbReference type="GO" id="GO:0051209">
    <property type="term" value="P:release of sequestered calcium ion into cytosol"/>
    <property type="evidence" value="ECO:0007669"/>
    <property type="project" value="TreeGrafter"/>
</dbReference>
<evidence type="ECO:0000313" key="9">
    <source>
        <dbReference type="EMBL" id="WFD33455.1"/>
    </source>
</evidence>
<dbReference type="InterPro" id="IPR035892">
    <property type="entry name" value="C2_domain_sf"/>
</dbReference>
<evidence type="ECO:0000256" key="3">
    <source>
        <dbReference type="ARBA" id="ARBA00022963"/>
    </source>
</evidence>
<dbReference type="AlphaFoldDB" id="A0AAF0EQZ7"/>
<dbReference type="InterPro" id="IPR037755">
    <property type="entry name" value="Plc1_PH"/>
</dbReference>
<protein>
    <recommendedName>
        <fullName evidence="1 6">Phosphoinositide phospholipase C</fullName>
        <ecNumber evidence="1 6">3.1.4.11</ecNumber>
    </recommendedName>
</protein>
<feature type="region of interest" description="Disordered" evidence="7">
    <location>
        <begin position="1"/>
        <end position="44"/>
    </location>
</feature>
<evidence type="ECO:0000313" key="10">
    <source>
        <dbReference type="Proteomes" id="UP001219933"/>
    </source>
</evidence>
<dbReference type="SUPFAM" id="SSF50729">
    <property type="entry name" value="PH domain-like"/>
    <property type="match status" value="1"/>
</dbReference>
<dbReference type="Proteomes" id="UP001219933">
    <property type="component" value="Chromosome 1"/>
</dbReference>
<reference evidence="9" key="1">
    <citation type="submission" date="2023-03" db="EMBL/GenBank/DDBJ databases">
        <title>Mating type loci evolution in Malassezia.</title>
        <authorList>
            <person name="Coelho M.A."/>
        </authorList>
    </citation>
    <scope>NUCLEOTIDE SEQUENCE</scope>
    <source>
        <strain evidence="9">CBS 11721</strain>
    </source>
</reference>
<feature type="compositionally biased region" description="Low complexity" evidence="7">
    <location>
        <begin position="87"/>
        <end position="96"/>
    </location>
</feature>
<dbReference type="Gene3D" id="1.10.238.10">
    <property type="entry name" value="EF-hand"/>
    <property type="match status" value="1"/>
</dbReference>
<keyword evidence="2 6" id="KW-0378">Hydrolase</keyword>
<dbReference type="SUPFAM" id="SSF51695">
    <property type="entry name" value="PLC-like phosphodiesterases"/>
    <property type="match status" value="1"/>
</dbReference>
<dbReference type="EMBL" id="CP119877">
    <property type="protein sequence ID" value="WFD33455.1"/>
    <property type="molecule type" value="Genomic_DNA"/>
</dbReference>
<feature type="domain" description="PI-PLC Y-box" evidence="8">
    <location>
        <begin position="626"/>
        <end position="743"/>
    </location>
</feature>
<evidence type="ECO:0000256" key="1">
    <source>
        <dbReference type="ARBA" id="ARBA00012368"/>
    </source>
</evidence>
<dbReference type="Pfam" id="PF00388">
    <property type="entry name" value="PI-PLC-X"/>
    <property type="match status" value="1"/>
</dbReference>
<dbReference type="InterPro" id="IPR017946">
    <property type="entry name" value="PLC-like_Pdiesterase_TIM-brl"/>
</dbReference>
<dbReference type="PRINTS" id="PR00390">
    <property type="entry name" value="PHPHLIPASEC"/>
</dbReference>
<dbReference type="GO" id="GO:0048015">
    <property type="term" value="P:phosphatidylinositol-mediated signaling"/>
    <property type="evidence" value="ECO:0007669"/>
    <property type="project" value="TreeGrafter"/>
</dbReference>
<dbReference type="InterPro" id="IPR011992">
    <property type="entry name" value="EF-hand-dom_pair"/>
</dbReference>
<dbReference type="PROSITE" id="PS50007">
    <property type="entry name" value="PIPLC_X_DOMAIN"/>
    <property type="match status" value="1"/>
</dbReference>
<dbReference type="Gene3D" id="2.30.29.30">
    <property type="entry name" value="Pleckstrin-homology domain (PH domain)/Phosphotyrosine-binding domain (PTB)"/>
    <property type="match status" value="1"/>
</dbReference>
<dbReference type="CDD" id="cd00275">
    <property type="entry name" value="C2_PLC_like"/>
    <property type="match status" value="1"/>
</dbReference>
<evidence type="ECO:0000256" key="7">
    <source>
        <dbReference type="SAM" id="MobiDB-lite"/>
    </source>
</evidence>
<comment type="catalytic activity">
    <reaction evidence="6">
        <text>a 1,2-diacyl-sn-glycero-3-phospho-(1D-myo-inositol-4,5-bisphosphate) + H2O = 1D-myo-inositol 1,4,5-trisphosphate + a 1,2-diacyl-sn-glycerol + H(+)</text>
        <dbReference type="Rhea" id="RHEA:33179"/>
        <dbReference type="ChEBI" id="CHEBI:15377"/>
        <dbReference type="ChEBI" id="CHEBI:15378"/>
        <dbReference type="ChEBI" id="CHEBI:17815"/>
        <dbReference type="ChEBI" id="CHEBI:58456"/>
        <dbReference type="ChEBI" id="CHEBI:203600"/>
        <dbReference type="EC" id="3.1.4.11"/>
    </reaction>
</comment>
<feature type="compositionally biased region" description="Low complexity" evidence="7">
    <location>
        <begin position="20"/>
        <end position="42"/>
    </location>
</feature>
<accession>A0AAF0EQZ7</accession>
<dbReference type="SUPFAM" id="SSF47473">
    <property type="entry name" value="EF-hand"/>
    <property type="match status" value="1"/>
</dbReference>
<dbReference type="PROSITE" id="PS50008">
    <property type="entry name" value="PIPLC_Y_DOMAIN"/>
    <property type="match status" value="1"/>
</dbReference>
<feature type="compositionally biased region" description="Basic and acidic residues" evidence="7">
    <location>
        <begin position="820"/>
        <end position="829"/>
    </location>
</feature>
<dbReference type="PANTHER" id="PTHR10336">
    <property type="entry name" value="PHOSPHOINOSITIDE-SPECIFIC PHOSPHOLIPASE C FAMILY PROTEIN"/>
    <property type="match status" value="1"/>
</dbReference>
<organism evidence="9 10">
    <name type="scientific">Malassezia cuniculi</name>
    <dbReference type="NCBI Taxonomy" id="948313"/>
    <lineage>
        <taxon>Eukaryota</taxon>
        <taxon>Fungi</taxon>
        <taxon>Dikarya</taxon>
        <taxon>Basidiomycota</taxon>
        <taxon>Ustilaginomycotina</taxon>
        <taxon>Malasseziomycetes</taxon>
        <taxon>Malasseziales</taxon>
        <taxon>Malasseziaceae</taxon>
        <taxon>Malassezia</taxon>
    </lineage>
</organism>
<dbReference type="InterPro" id="IPR000008">
    <property type="entry name" value="C2_dom"/>
</dbReference>
<evidence type="ECO:0000256" key="2">
    <source>
        <dbReference type="ARBA" id="ARBA00022801"/>
    </source>
</evidence>
<dbReference type="GO" id="GO:0004435">
    <property type="term" value="F:phosphatidylinositol-4,5-bisphosphate phospholipase C activity"/>
    <property type="evidence" value="ECO:0007669"/>
    <property type="project" value="UniProtKB-EC"/>
</dbReference>
<sequence length="1040" mass="111836">MASRGAADVSPGGGHAPAQSLRRSSSSDSSTSWSSQSSFSRSIAGPIQSLHARYREWKRATSDYKSMRDGTDGSGTEGEHSVGAGGSDAADSVSAHDYTRSGSGVPSPGNFGGIFFMEEAEHVPPEPSEHAEALSLTRIVPEELRAGEPMLKVTQNKVMQRVFVLDPISACIEWDSKKHNSVPLSSIREVRVGADAATYRMSLSIPPTHEPRWISVVYQTANAYKALHLVALSDASMARWSAALLQVQAQRQALLSGRLPAAHAQSQWLAHGWPKHGALGLDAVAQLCARIGVQVSMPELAAIYHSAGGAGPLDFDAFERFVAALKRRPEIDAVYAALGGREALDRPAFAAFLRTVQGEVWSDAHVERVYQTYADPATGRMSLEGLSSFLTSLDNAAVRADAPQRRGSNTAARIHAFTAEALLATSGGAIAAPMAHPLSDYFICSSHNTYLVGGQWKGDSTVEGYVRALQQGVRSVELDCWNGSNGPQVTHGRTLTSAVPFVDVVKAVARYAFVASPYPLILSLEVHCDVAQQEIMAAVLRDKLGDALVTAPLEHSHHQLPSPDALRGRILVKAKDWNLIRASSPAPAPTPRETDSESDTTLLAQAKSLVRQMRTNEDAPLMAPSLTSLLVYTVGVRCRGINKKEQYLPEHIFSLSERKANRMLLIGAYDLAKHNLTHLTRVYPSMASIDRVHRSANFSPINYWAAGCQLVALNWQTHDLGFEINQALFAGSQGYVLKPRALRLRTALKDSGKYVRVAINLGIISAQQLPLARPPEAVSPYVQVTVRVPDQWKRAPVVDIGAYSTALPQVLAQQLEQIRRAHDESEHGTDNVSQTTPLADAPNNMTGRIQPDSSPLHVPFEHMSVADSGGPSGGPSSHSSSDTLAKSVDSEPHILQSSPTTFQTTTTTTSSSASPPLLALPSTQGAAASRPKNSTQTVPHNGLAPVWNTQCTLTIDIPAGRTPPESDEIRCLTRGLLDLCFIRFQVVDERTGTALGSSTVSIGHLAHGLRHLPLHDAQLTPLLYSTLLVHTAYASAAIVD</sequence>
<feature type="compositionally biased region" description="Polar residues" evidence="7">
    <location>
        <begin position="830"/>
        <end position="853"/>
    </location>
</feature>
<proteinExistence type="predicted"/>
<keyword evidence="10" id="KW-1185">Reference proteome</keyword>
<dbReference type="Pfam" id="PF00387">
    <property type="entry name" value="PI-PLC-Y"/>
    <property type="match status" value="1"/>
</dbReference>
<evidence type="ECO:0000256" key="5">
    <source>
        <dbReference type="ARBA" id="ARBA00023224"/>
    </source>
</evidence>
<dbReference type="Gene3D" id="2.60.40.150">
    <property type="entry name" value="C2 domain"/>
    <property type="match status" value="1"/>
</dbReference>
<dbReference type="PANTHER" id="PTHR10336:SF36">
    <property type="entry name" value="1-PHOSPHATIDYLINOSITOL 4,5-BISPHOSPHATE PHOSPHODIESTERASE BETA-4"/>
    <property type="match status" value="1"/>
</dbReference>
<feature type="region of interest" description="Disordered" evidence="7">
    <location>
        <begin position="820"/>
        <end position="943"/>
    </location>
</feature>
<feature type="region of interest" description="Disordered" evidence="7">
    <location>
        <begin position="62"/>
        <end position="105"/>
    </location>
</feature>
<keyword evidence="5" id="KW-0807">Transducer</keyword>
<dbReference type="CDD" id="cd13360">
    <property type="entry name" value="PH_PLC_fungal"/>
    <property type="match status" value="1"/>
</dbReference>
<evidence type="ECO:0000259" key="8">
    <source>
        <dbReference type="PROSITE" id="PS50008"/>
    </source>
</evidence>
<evidence type="ECO:0000256" key="6">
    <source>
        <dbReference type="RuleBase" id="RU361133"/>
    </source>
</evidence>